<evidence type="ECO:0000256" key="3">
    <source>
        <dbReference type="ARBA" id="ARBA00023180"/>
    </source>
</evidence>
<dbReference type="Proteomes" id="UP001151287">
    <property type="component" value="Unassembled WGS sequence"/>
</dbReference>
<organism evidence="7 8">
    <name type="scientific">Rhynchospora breviuscula</name>
    <dbReference type="NCBI Taxonomy" id="2022672"/>
    <lineage>
        <taxon>Eukaryota</taxon>
        <taxon>Viridiplantae</taxon>
        <taxon>Streptophyta</taxon>
        <taxon>Embryophyta</taxon>
        <taxon>Tracheophyta</taxon>
        <taxon>Spermatophyta</taxon>
        <taxon>Magnoliopsida</taxon>
        <taxon>Liliopsida</taxon>
        <taxon>Poales</taxon>
        <taxon>Cyperaceae</taxon>
        <taxon>Cyperoideae</taxon>
        <taxon>Rhynchosporeae</taxon>
        <taxon>Rhynchospora</taxon>
    </lineage>
</organism>
<evidence type="ECO:0000256" key="2">
    <source>
        <dbReference type="ARBA" id="ARBA00022729"/>
    </source>
</evidence>
<gene>
    <name evidence="7" type="ORF">LUZ63_003909</name>
</gene>
<dbReference type="PIRSF" id="PIRSF038122">
    <property type="entry name" value="COBRA"/>
    <property type="match status" value="1"/>
</dbReference>
<evidence type="ECO:0000256" key="4">
    <source>
        <dbReference type="PIRNR" id="PIRNR038122"/>
    </source>
</evidence>
<comment type="caution">
    <text evidence="7">The sequence shown here is derived from an EMBL/GenBank/DDBJ whole genome shotgun (WGS) entry which is preliminary data.</text>
</comment>
<dbReference type="EMBL" id="JAMQYH010000001">
    <property type="protein sequence ID" value="KAJ1704130.1"/>
    <property type="molecule type" value="Genomic_DNA"/>
</dbReference>
<reference evidence="7" key="1">
    <citation type="journal article" date="2022" name="Cell">
        <title>Repeat-based holocentromeres influence genome architecture and karyotype evolution.</title>
        <authorList>
            <person name="Hofstatter P.G."/>
            <person name="Thangavel G."/>
            <person name="Lux T."/>
            <person name="Neumann P."/>
            <person name="Vondrak T."/>
            <person name="Novak P."/>
            <person name="Zhang M."/>
            <person name="Costa L."/>
            <person name="Castellani M."/>
            <person name="Scott A."/>
            <person name="Toegelov H."/>
            <person name="Fuchs J."/>
            <person name="Mata-Sucre Y."/>
            <person name="Dias Y."/>
            <person name="Vanzela A.L.L."/>
            <person name="Huettel B."/>
            <person name="Almeida C.C.S."/>
            <person name="Simkova H."/>
            <person name="Souza G."/>
            <person name="Pedrosa-Harand A."/>
            <person name="Macas J."/>
            <person name="Mayer K.F.X."/>
            <person name="Houben A."/>
            <person name="Marques A."/>
        </authorList>
    </citation>
    <scope>NUCLEOTIDE SEQUENCE</scope>
    <source>
        <strain evidence="7">RhyBre1mFocal</strain>
    </source>
</reference>
<evidence type="ECO:0000256" key="5">
    <source>
        <dbReference type="SAM" id="SignalP"/>
    </source>
</evidence>
<keyword evidence="8" id="KW-1185">Reference proteome</keyword>
<dbReference type="AlphaFoldDB" id="A0A9Q0HZT4"/>
<dbReference type="GO" id="GO:0052324">
    <property type="term" value="P:plant-type cell wall cellulose biosynthetic process"/>
    <property type="evidence" value="ECO:0007669"/>
    <property type="project" value="TreeGrafter"/>
</dbReference>
<protein>
    <recommendedName>
        <fullName evidence="4">COBRA-like protein</fullName>
    </recommendedName>
</protein>
<name>A0A9Q0HZT4_9POAL</name>
<feature type="signal peptide" evidence="5">
    <location>
        <begin position="1"/>
        <end position="31"/>
    </location>
</feature>
<evidence type="ECO:0000313" key="7">
    <source>
        <dbReference type="EMBL" id="KAJ1704130.1"/>
    </source>
</evidence>
<accession>A0A9Q0HZT4</accession>
<dbReference type="GO" id="GO:0005886">
    <property type="term" value="C:plasma membrane"/>
    <property type="evidence" value="ECO:0007669"/>
    <property type="project" value="TreeGrafter"/>
</dbReference>
<feature type="domain" description="COBRA C-terminal" evidence="6">
    <location>
        <begin position="225"/>
        <end position="418"/>
    </location>
</feature>
<dbReference type="PANTHER" id="PTHR31673:SF3">
    <property type="entry name" value="COBRA-LIKE PROTEIN 4"/>
    <property type="match status" value="1"/>
</dbReference>
<evidence type="ECO:0000259" key="6">
    <source>
        <dbReference type="Pfam" id="PF25079"/>
    </source>
</evidence>
<dbReference type="OrthoDB" id="591435at2759"/>
<dbReference type="InterPro" id="IPR056900">
    <property type="entry name" value="COB_C"/>
</dbReference>
<dbReference type="InterPro" id="IPR006918">
    <property type="entry name" value="COBRA_pln"/>
</dbReference>
<sequence length="426" mass="47616">MELENASFLSKVLTPWALCLILLSSLSSSEAYDSLDPNGNITIKWDIMSWTPDGYVAVVTMYNYQQCRHIQPPGWQLSWTWAKKEVIWSMVGALATEQGDCSEFMGNVPHSCKQDPTVVDLLPGTPYNMQIANCCKAGVISTINQDPANAASSFQLSVGRAGNTKKTVKAPKNFILKTPGPGYTCGPAKLVESTKFVNGRRITEALMTWSLTCTYSQFLAYKTPSCCVSLSSFYNDTVVDCPTCSCGCQNSNMKHRNCVKGDSPLLRSILNGPGKYSYTPLVQCTSHMCPIRVHWHVMLNNKDYWRVKITITNLNYRMNYTQWNLAVQHPNFDNLATLVGLNYKSLMPYGAGINDTAMLWGVKNNDLLMTAGSYGNVQAELLFRKDSNTFTSEKGYEFPRRVYFNGDNCVMPPPDAYPWVPNEELL</sequence>
<comment type="similarity">
    <text evidence="1 4">Belongs to the COBRA family.</text>
</comment>
<dbReference type="Pfam" id="PF25079">
    <property type="entry name" value="COB_C"/>
    <property type="match status" value="1"/>
</dbReference>
<dbReference type="Pfam" id="PF04833">
    <property type="entry name" value="COBRA"/>
    <property type="match status" value="1"/>
</dbReference>
<dbReference type="GO" id="GO:0010215">
    <property type="term" value="P:cellulose microfibril organization"/>
    <property type="evidence" value="ECO:0007669"/>
    <property type="project" value="InterPro"/>
</dbReference>
<keyword evidence="3" id="KW-0325">Glycoprotein</keyword>
<proteinExistence type="inferred from homology"/>
<dbReference type="PANTHER" id="PTHR31673">
    <property type="entry name" value="PROTEIN COBRA"/>
    <property type="match status" value="1"/>
</dbReference>
<keyword evidence="2 5" id="KW-0732">Signal</keyword>
<evidence type="ECO:0000313" key="8">
    <source>
        <dbReference type="Proteomes" id="UP001151287"/>
    </source>
</evidence>
<feature type="chain" id="PRO_5040384439" description="COBRA-like protein" evidence="5">
    <location>
        <begin position="32"/>
        <end position="426"/>
    </location>
</feature>
<evidence type="ECO:0000256" key="1">
    <source>
        <dbReference type="ARBA" id="ARBA00005507"/>
    </source>
</evidence>